<gene>
    <name evidence="2" type="ORF">S12H4_61990</name>
</gene>
<evidence type="ECO:0000259" key="1">
    <source>
        <dbReference type="PROSITE" id="PS51379"/>
    </source>
</evidence>
<accession>X1VXF8</accession>
<evidence type="ECO:0000313" key="2">
    <source>
        <dbReference type="EMBL" id="GAJ16365.1"/>
    </source>
</evidence>
<dbReference type="Gene3D" id="3.30.70.20">
    <property type="match status" value="1"/>
</dbReference>
<organism evidence="2">
    <name type="scientific">marine sediment metagenome</name>
    <dbReference type="NCBI Taxonomy" id="412755"/>
    <lineage>
        <taxon>unclassified sequences</taxon>
        <taxon>metagenomes</taxon>
        <taxon>ecological metagenomes</taxon>
    </lineage>
</organism>
<protein>
    <recommendedName>
        <fullName evidence="1">4Fe-4S ferredoxin-type domain-containing protein</fullName>
    </recommendedName>
</protein>
<sequence length="51" mass="5475">SAISLNDDNIAEVNESNCIGCGVCAHFCPETAISLIEGRRTVYIPPPRLKS</sequence>
<name>X1VXF8_9ZZZZ</name>
<dbReference type="Pfam" id="PF00037">
    <property type="entry name" value="Fer4"/>
    <property type="match status" value="1"/>
</dbReference>
<reference evidence="2" key="1">
    <citation type="journal article" date="2014" name="Front. Microbiol.">
        <title>High frequency of phylogenetically diverse reductive dehalogenase-homologous genes in deep subseafloor sedimentary metagenomes.</title>
        <authorList>
            <person name="Kawai M."/>
            <person name="Futagami T."/>
            <person name="Toyoda A."/>
            <person name="Takaki Y."/>
            <person name="Nishi S."/>
            <person name="Hori S."/>
            <person name="Arai W."/>
            <person name="Tsubouchi T."/>
            <person name="Morono Y."/>
            <person name="Uchiyama I."/>
            <person name="Ito T."/>
            <person name="Fujiyama A."/>
            <person name="Inagaki F."/>
            <person name="Takami H."/>
        </authorList>
    </citation>
    <scope>NUCLEOTIDE SEQUENCE</scope>
    <source>
        <strain evidence="2">Expedition CK06-06</strain>
    </source>
</reference>
<dbReference type="InterPro" id="IPR017900">
    <property type="entry name" value="4Fe4S_Fe_S_CS"/>
</dbReference>
<dbReference type="SUPFAM" id="SSF54862">
    <property type="entry name" value="4Fe-4S ferredoxins"/>
    <property type="match status" value="1"/>
</dbReference>
<proteinExistence type="predicted"/>
<dbReference type="PROSITE" id="PS00198">
    <property type="entry name" value="4FE4S_FER_1"/>
    <property type="match status" value="1"/>
</dbReference>
<dbReference type="AlphaFoldDB" id="X1VXF8"/>
<dbReference type="InterPro" id="IPR017896">
    <property type="entry name" value="4Fe4S_Fe-S-bd"/>
</dbReference>
<dbReference type="EMBL" id="BARW01041369">
    <property type="protein sequence ID" value="GAJ16365.1"/>
    <property type="molecule type" value="Genomic_DNA"/>
</dbReference>
<feature type="non-terminal residue" evidence="2">
    <location>
        <position position="1"/>
    </location>
</feature>
<dbReference type="PROSITE" id="PS51379">
    <property type="entry name" value="4FE4S_FER_2"/>
    <property type="match status" value="1"/>
</dbReference>
<feature type="domain" description="4Fe-4S ferredoxin-type" evidence="1">
    <location>
        <begin position="9"/>
        <end position="38"/>
    </location>
</feature>
<comment type="caution">
    <text evidence="2">The sequence shown here is derived from an EMBL/GenBank/DDBJ whole genome shotgun (WGS) entry which is preliminary data.</text>
</comment>